<proteinExistence type="predicted"/>
<reference evidence="1 2" key="1">
    <citation type="submission" date="2017-04" db="EMBL/GenBank/DDBJ databases">
        <authorList>
            <person name="Afonso C.L."/>
            <person name="Miller P.J."/>
            <person name="Scott M.A."/>
            <person name="Spackman E."/>
            <person name="Goraichik I."/>
            <person name="Dimitrov K.M."/>
            <person name="Suarez D.L."/>
            <person name="Swayne D.E."/>
        </authorList>
    </citation>
    <scope>NUCLEOTIDE SEQUENCE [LARGE SCALE GENOMIC DNA]</scope>
    <source>
        <strain evidence="1 2">11</strain>
    </source>
</reference>
<evidence type="ECO:0000313" key="1">
    <source>
        <dbReference type="EMBL" id="SMG59029.1"/>
    </source>
</evidence>
<keyword evidence="2" id="KW-1185">Reference proteome</keyword>
<dbReference type="Proteomes" id="UP000193834">
    <property type="component" value="Unassembled WGS sequence"/>
</dbReference>
<dbReference type="SUPFAM" id="SSF53300">
    <property type="entry name" value="vWA-like"/>
    <property type="match status" value="2"/>
</dbReference>
<sequence length="262" mass="28877">MLKQILLITDGCSNVGIQPAAAAAEAYAAGIMVNVIGIIDEGTIGQYGQAEIEDIARMGGGMSRIVNARELSYTIQMMTRKTVMDTIHLAVNRELKHILQQESEQEGANNYSLSDLPPAKRGEVVQVMDQMSEEMDLRVALLIDASASMKPKLAAVEEAIRDLMLSLKARRGTSELAVFHFPGSHEEEPAVMDLDWAADMDRVKKLFSRMQMRGTTPTGPALLHVVDYYQYNSRNKPEDSEVNPPIAYKETGTGGVWSDYIV</sequence>
<dbReference type="EMBL" id="FXAZ01000011">
    <property type="protein sequence ID" value="SMG59029.1"/>
    <property type="molecule type" value="Genomic_DNA"/>
</dbReference>
<dbReference type="InterPro" id="IPR036465">
    <property type="entry name" value="vWFA_dom_sf"/>
</dbReference>
<dbReference type="CDD" id="cd00198">
    <property type="entry name" value="vWFA"/>
    <property type="match status" value="1"/>
</dbReference>
<name>A0A1X7M104_9BACL</name>
<evidence type="ECO:0000313" key="2">
    <source>
        <dbReference type="Proteomes" id="UP000193834"/>
    </source>
</evidence>
<gene>
    <name evidence="1" type="ORF">SAMN06295960_4838</name>
</gene>
<dbReference type="AlphaFoldDB" id="A0A1X7M104"/>
<protein>
    <submittedName>
        <fullName evidence="1">Ca-activated chloride channel family protein</fullName>
    </submittedName>
</protein>
<organism evidence="1 2">
    <name type="scientific">Paenibacillus aquistagni</name>
    <dbReference type="NCBI Taxonomy" id="1852522"/>
    <lineage>
        <taxon>Bacteria</taxon>
        <taxon>Bacillati</taxon>
        <taxon>Bacillota</taxon>
        <taxon>Bacilli</taxon>
        <taxon>Bacillales</taxon>
        <taxon>Paenibacillaceae</taxon>
        <taxon>Paenibacillus</taxon>
    </lineage>
</organism>
<accession>A0A1X7M104</accession>
<dbReference type="STRING" id="1852522.SAMN06295960_4838"/>
<dbReference type="Gene3D" id="3.40.50.410">
    <property type="entry name" value="von Willebrand factor, type A domain"/>
    <property type="match status" value="1"/>
</dbReference>